<accession>F4W7Y4</accession>
<keyword evidence="2" id="KW-1185">Reference proteome</keyword>
<dbReference type="EMBL" id="GL887888">
    <property type="protein sequence ID" value="EGI69654.1"/>
    <property type="molecule type" value="Genomic_DNA"/>
</dbReference>
<dbReference type="InParanoid" id="F4W7Y4"/>
<evidence type="ECO:0000313" key="1">
    <source>
        <dbReference type="EMBL" id="EGI69654.1"/>
    </source>
</evidence>
<dbReference type="AlphaFoldDB" id="F4W7Y4"/>
<proteinExistence type="predicted"/>
<organism evidence="2">
    <name type="scientific">Acromyrmex echinatior</name>
    <name type="common">Panamanian leafcutter ant</name>
    <name type="synonym">Acromyrmex octospinosus echinatior</name>
    <dbReference type="NCBI Taxonomy" id="103372"/>
    <lineage>
        <taxon>Eukaryota</taxon>
        <taxon>Metazoa</taxon>
        <taxon>Ecdysozoa</taxon>
        <taxon>Arthropoda</taxon>
        <taxon>Hexapoda</taxon>
        <taxon>Insecta</taxon>
        <taxon>Pterygota</taxon>
        <taxon>Neoptera</taxon>
        <taxon>Endopterygota</taxon>
        <taxon>Hymenoptera</taxon>
        <taxon>Apocrita</taxon>
        <taxon>Aculeata</taxon>
        <taxon>Formicoidea</taxon>
        <taxon>Formicidae</taxon>
        <taxon>Myrmicinae</taxon>
        <taxon>Acromyrmex</taxon>
    </lineage>
</organism>
<protein>
    <submittedName>
        <fullName evidence="1">Uncharacterized protein</fullName>
    </submittedName>
</protein>
<dbReference type="Proteomes" id="UP000007755">
    <property type="component" value="Unassembled WGS sequence"/>
</dbReference>
<gene>
    <name evidence="1" type="ORF">G5I_01561</name>
</gene>
<evidence type="ECO:0000313" key="2">
    <source>
        <dbReference type="Proteomes" id="UP000007755"/>
    </source>
</evidence>
<name>F4W7Y4_ACREC</name>
<reference evidence="1" key="1">
    <citation type="submission" date="2011-02" db="EMBL/GenBank/DDBJ databases">
        <title>The genome of the leaf-cutting ant Acromyrmex echinatior suggests key adaptations to social evolution and fungus farming.</title>
        <authorList>
            <person name="Nygaard S."/>
            <person name="Zhang G."/>
        </authorList>
    </citation>
    <scope>NUCLEOTIDE SEQUENCE</scope>
</reference>
<sequence length="164" mass="18651">MFHRNRITRHSDSNDIRTSSTHVIEKSPYWCFTEETLGITVSVTKISRNKFDEAAIIAGRRQVRGGGREKEREVRMTEKSEHLKGKRTSVHSHVARTSGSSSRDSVYFTSGNTCALLHRTFAKKLFIGTLPTGYPHQTLLESSQRLDEAVWREGGQQVAEMETR</sequence>